<dbReference type="CDD" id="cd00067">
    <property type="entry name" value="GAL4"/>
    <property type="match status" value="1"/>
</dbReference>
<dbReference type="Pfam" id="PF00172">
    <property type="entry name" value="Zn_clus"/>
    <property type="match status" value="1"/>
</dbReference>
<dbReference type="PANTHER" id="PTHR31001:SF85">
    <property type="entry name" value="ZN(II)2CYS6 TRANSCRIPTION FACTOR (EUROFUNG)"/>
    <property type="match status" value="1"/>
</dbReference>
<reference evidence="7" key="2">
    <citation type="submission" date="2021-08" db="EMBL/GenBank/DDBJ databases">
        <authorList>
            <person name="Gostincar C."/>
            <person name="Sun X."/>
            <person name="Song Z."/>
            <person name="Gunde-Cimerman N."/>
        </authorList>
    </citation>
    <scope>NUCLEOTIDE SEQUENCE</scope>
    <source>
        <strain evidence="7">EXF-9298</strain>
    </source>
</reference>
<feature type="region of interest" description="Disordered" evidence="5">
    <location>
        <begin position="191"/>
        <end position="221"/>
    </location>
</feature>
<dbReference type="InterPro" id="IPR001138">
    <property type="entry name" value="Zn2Cys6_DnaBD"/>
</dbReference>
<feature type="domain" description="GST N-terminal" evidence="6">
    <location>
        <begin position="1"/>
        <end position="83"/>
    </location>
</feature>
<evidence type="ECO:0000259" key="6">
    <source>
        <dbReference type="PROSITE" id="PS50404"/>
    </source>
</evidence>
<dbReference type="GO" id="GO:0005634">
    <property type="term" value="C:nucleus"/>
    <property type="evidence" value="ECO:0007669"/>
    <property type="project" value="UniProtKB-SubCell"/>
</dbReference>
<evidence type="ECO:0000256" key="1">
    <source>
        <dbReference type="ARBA" id="ARBA00004123"/>
    </source>
</evidence>
<dbReference type="SMART" id="SM00906">
    <property type="entry name" value="Fungal_trans"/>
    <property type="match status" value="1"/>
</dbReference>
<dbReference type="CDD" id="cd12148">
    <property type="entry name" value="fungal_TF_MHR"/>
    <property type="match status" value="1"/>
</dbReference>
<evidence type="ECO:0000313" key="7">
    <source>
        <dbReference type="EMBL" id="KAG9989967.1"/>
    </source>
</evidence>
<reference evidence="7" key="1">
    <citation type="journal article" date="2021" name="J Fungi (Basel)">
        <title>Virulence traits and population genomics of the black yeast Aureobasidium melanogenum.</title>
        <authorList>
            <person name="Cernosa A."/>
            <person name="Sun X."/>
            <person name="Gostincar C."/>
            <person name="Fang C."/>
            <person name="Gunde-Cimerman N."/>
            <person name="Song Z."/>
        </authorList>
    </citation>
    <scope>NUCLEOTIDE SEQUENCE</scope>
    <source>
        <strain evidence="7">EXF-9298</strain>
    </source>
</reference>
<comment type="caution">
    <text evidence="7">The sequence shown here is derived from an EMBL/GenBank/DDBJ whole genome shotgun (WGS) entry which is preliminary data.</text>
</comment>
<feature type="non-terminal residue" evidence="7">
    <location>
        <position position="1"/>
    </location>
</feature>
<dbReference type="InterPro" id="IPR036282">
    <property type="entry name" value="Glutathione-S-Trfase_C_sf"/>
</dbReference>
<dbReference type="Gene3D" id="4.10.240.10">
    <property type="entry name" value="Zn(2)-C6 fungal-type DNA-binding domain"/>
    <property type="match status" value="1"/>
</dbReference>
<dbReference type="SUPFAM" id="SSF52833">
    <property type="entry name" value="Thioredoxin-like"/>
    <property type="match status" value="1"/>
</dbReference>
<dbReference type="PANTHER" id="PTHR31001">
    <property type="entry name" value="UNCHARACTERIZED TRANSCRIPTIONAL REGULATORY PROTEIN"/>
    <property type="match status" value="1"/>
</dbReference>
<dbReference type="AlphaFoldDB" id="A0A9P8G367"/>
<name>A0A9P8G367_AURME</name>
<organism evidence="7 8">
    <name type="scientific">Aureobasidium melanogenum</name>
    <name type="common">Aureobasidium pullulans var. melanogenum</name>
    <dbReference type="NCBI Taxonomy" id="46634"/>
    <lineage>
        <taxon>Eukaryota</taxon>
        <taxon>Fungi</taxon>
        <taxon>Dikarya</taxon>
        <taxon>Ascomycota</taxon>
        <taxon>Pezizomycotina</taxon>
        <taxon>Dothideomycetes</taxon>
        <taxon>Dothideomycetidae</taxon>
        <taxon>Dothideales</taxon>
        <taxon>Saccotheciaceae</taxon>
        <taxon>Aureobasidium</taxon>
    </lineage>
</organism>
<sequence length="765" mass="86957">MTIRLYGSKLSTCTQRVMLVLNELDLPYELIDVDMSQGEHKRPEFVRDIHPFGKLPALEDGSLHVFESRAICRYLVAKYAPSDSALLPPVDPEDLARFEQAASVEYSYFDTSIFKLAYEKIFKQFFGRGGADAAVVKMMEKSLKEVLDYYDKLLASQPYLTSNQRKIKCDGGNPCAACQKANAECTRNHRNSLATRRRRGDYGSGNTRSQARLETGQTETPAIPNSFFMGADLISPPASNSTRQIPAPTAHTPANHGEPLKVESFLFNRSPDQALPNLAWPQPVQIFQLWQTYIDNVNPMVNLLHTQTVQRMVLQATACKQEDLPKQSRALLSSVFLAAIESLSDEDCLNLMVLPKDECVKNLFVMTKECLVDANFMEVATTEVLQALVLYLMAARQHSSPQSLWLVIGVAVRLAHRLGIHREKNLQGMTVFAAEMNRRLWWQIYLLNRHYVNLCEDIDSSDPAHILIFDTNRPLNLNDADLHPEMTTMPPEREGVTEMLFCSIRYEIGSFVRNLSLSVESQSRIEAIHQLEARLEEQYARYCDGSIPLQRVSRCLVRTTGYRLALRHCHARHSASDDLSAGNKSQAFDTALLLLQTQHSSCASQMLDRYRWHTKLFYCFEALFPVLLTLAFGETSDPIASEAWQQVSLAYHYNPELLDSKHKSFYSGYCRSLNSLVLRAWSRRASTTDCVPDFVQQIQLQQCRPTGQDNAESWSANMQPSSQSTQHPANEYSSDRHMTLENSEIDEQSWEYWLNIFDNEELLGI</sequence>
<proteinExistence type="predicted"/>
<keyword evidence="3" id="KW-0479">Metal-binding</keyword>
<dbReference type="SUPFAM" id="SSF47616">
    <property type="entry name" value="GST C-terminal domain-like"/>
    <property type="match status" value="1"/>
</dbReference>
<dbReference type="InterPro" id="IPR036864">
    <property type="entry name" value="Zn2-C6_fun-type_DNA-bd_sf"/>
</dbReference>
<evidence type="ECO:0000256" key="5">
    <source>
        <dbReference type="SAM" id="MobiDB-lite"/>
    </source>
</evidence>
<dbReference type="Gene3D" id="3.40.30.10">
    <property type="entry name" value="Glutaredoxin"/>
    <property type="match status" value="1"/>
</dbReference>
<dbReference type="GO" id="GO:0006351">
    <property type="term" value="P:DNA-templated transcription"/>
    <property type="evidence" value="ECO:0007669"/>
    <property type="project" value="InterPro"/>
</dbReference>
<evidence type="ECO:0000256" key="4">
    <source>
        <dbReference type="ARBA" id="ARBA00023242"/>
    </source>
</evidence>
<dbReference type="CDD" id="cd03053">
    <property type="entry name" value="GST_N_Phi"/>
    <property type="match status" value="1"/>
</dbReference>
<evidence type="ECO:0000256" key="2">
    <source>
        <dbReference type="ARBA" id="ARBA00022679"/>
    </source>
</evidence>
<keyword evidence="4" id="KW-0539">Nucleus</keyword>
<protein>
    <recommendedName>
        <fullName evidence="6">GST N-terminal domain-containing protein</fullName>
    </recommendedName>
</protein>
<feature type="compositionally biased region" description="Polar residues" evidence="5">
    <location>
        <begin position="707"/>
        <end position="732"/>
    </location>
</feature>
<comment type="subcellular location">
    <subcellularLocation>
        <location evidence="1">Nucleus</location>
    </subcellularLocation>
</comment>
<dbReference type="InterPro" id="IPR004045">
    <property type="entry name" value="Glutathione_S-Trfase_N"/>
</dbReference>
<dbReference type="SUPFAM" id="SSF57701">
    <property type="entry name" value="Zn2/Cys6 DNA-binding domain"/>
    <property type="match status" value="1"/>
</dbReference>
<dbReference type="GO" id="GO:0016740">
    <property type="term" value="F:transferase activity"/>
    <property type="evidence" value="ECO:0007669"/>
    <property type="project" value="UniProtKB-KW"/>
</dbReference>
<dbReference type="PROSITE" id="PS50404">
    <property type="entry name" value="GST_NTER"/>
    <property type="match status" value="1"/>
</dbReference>
<evidence type="ECO:0000256" key="3">
    <source>
        <dbReference type="ARBA" id="ARBA00022723"/>
    </source>
</evidence>
<dbReference type="Proteomes" id="UP000729357">
    <property type="component" value="Unassembled WGS sequence"/>
</dbReference>
<feature type="region of interest" description="Disordered" evidence="5">
    <location>
        <begin position="707"/>
        <end position="733"/>
    </location>
</feature>
<dbReference type="Pfam" id="PF04082">
    <property type="entry name" value="Fungal_trans"/>
    <property type="match status" value="1"/>
</dbReference>
<dbReference type="SFLD" id="SFLDG00358">
    <property type="entry name" value="Main_(cytGST)"/>
    <property type="match status" value="1"/>
</dbReference>
<dbReference type="GO" id="GO:0000981">
    <property type="term" value="F:DNA-binding transcription factor activity, RNA polymerase II-specific"/>
    <property type="evidence" value="ECO:0007669"/>
    <property type="project" value="InterPro"/>
</dbReference>
<feature type="compositionally biased region" description="Polar residues" evidence="5">
    <location>
        <begin position="204"/>
        <end position="220"/>
    </location>
</feature>
<gene>
    <name evidence="7" type="ORF">KCU98_g1505</name>
</gene>
<accession>A0A9P8G367</accession>
<dbReference type="InterPro" id="IPR040079">
    <property type="entry name" value="Glutathione_S-Trfase"/>
</dbReference>
<dbReference type="InterPro" id="IPR007219">
    <property type="entry name" value="XnlR_reg_dom"/>
</dbReference>
<keyword evidence="8" id="KW-1185">Reference proteome</keyword>
<dbReference type="GO" id="GO:0008270">
    <property type="term" value="F:zinc ion binding"/>
    <property type="evidence" value="ECO:0007669"/>
    <property type="project" value="InterPro"/>
</dbReference>
<dbReference type="Pfam" id="PF02798">
    <property type="entry name" value="GST_N"/>
    <property type="match status" value="1"/>
</dbReference>
<dbReference type="EMBL" id="JAHFXS010000055">
    <property type="protein sequence ID" value="KAG9989967.1"/>
    <property type="molecule type" value="Genomic_DNA"/>
</dbReference>
<dbReference type="Gene3D" id="1.20.1050.10">
    <property type="match status" value="1"/>
</dbReference>
<keyword evidence="2" id="KW-0808">Transferase</keyword>
<dbReference type="InterPro" id="IPR036249">
    <property type="entry name" value="Thioredoxin-like_sf"/>
</dbReference>
<dbReference type="GO" id="GO:0003677">
    <property type="term" value="F:DNA binding"/>
    <property type="evidence" value="ECO:0007669"/>
    <property type="project" value="InterPro"/>
</dbReference>
<dbReference type="FunFam" id="3.40.30.10:FF:000039">
    <property type="entry name" value="Glutathione S-transferase domain"/>
    <property type="match status" value="1"/>
</dbReference>
<dbReference type="InterPro" id="IPR050613">
    <property type="entry name" value="Sec_Metabolite_Reg"/>
</dbReference>
<evidence type="ECO:0000313" key="8">
    <source>
        <dbReference type="Proteomes" id="UP000729357"/>
    </source>
</evidence>
<dbReference type="SFLD" id="SFLDS00019">
    <property type="entry name" value="Glutathione_Transferase_(cytos"/>
    <property type="match status" value="1"/>
</dbReference>
<feature type="region of interest" description="Disordered" evidence="5">
    <location>
        <begin position="238"/>
        <end position="257"/>
    </location>
</feature>